<keyword evidence="1" id="KW-0812">Transmembrane</keyword>
<proteinExistence type="predicted"/>
<evidence type="ECO:0000313" key="2">
    <source>
        <dbReference type="EMBL" id="JAD34964.1"/>
    </source>
</evidence>
<organism evidence="2">
    <name type="scientific">Arundo donax</name>
    <name type="common">Giant reed</name>
    <name type="synonym">Donax arundinaceus</name>
    <dbReference type="NCBI Taxonomy" id="35708"/>
    <lineage>
        <taxon>Eukaryota</taxon>
        <taxon>Viridiplantae</taxon>
        <taxon>Streptophyta</taxon>
        <taxon>Embryophyta</taxon>
        <taxon>Tracheophyta</taxon>
        <taxon>Spermatophyta</taxon>
        <taxon>Magnoliopsida</taxon>
        <taxon>Liliopsida</taxon>
        <taxon>Poales</taxon>
        <taxon>Poaceae</taxon>
        <taxon>PACMAD clade</taxon>
        <taxon>Arundinoideae</taxon>
        <taxon>Arundineae</taxon>
        <taxon>Arundo</taxon>
    </lineage>
</organism>
<keyword evidence="1" id="KW-1133">Transmembrane helix</keyword>
<feature type="transmembrane region" description="Helical" evidence="1">
    <location>
        <begin position="27"/>
        <end position="47"/>
    </location>
</feature>
<dbReference type="EMBL" id="GBRH01262931">
    <property type="protein sequence ID" value="JAD34964.1"/>
    <property type="molecule type" value="Transcribed_RNA"/>
</dbReference>
<reference evidence="2" key="2">
    <citation type="journal article" date="2015" name="Data Brief">
        <title>Shoot transcriptome of the giant reed, Arundo donax.</title>
        <authorList>
            <person name="Barrero R.A."/>
            <person name="Guerrero F.D."/>
            <person name="Moolhuijzen P."/>
            <person name="Goolsby J.A."/>
            <person name="Tidwell J."/>
            <person name="Bellgard S.E."/>
            <person name="Bellgard M.I."/>
        </authorList>
    </citation>
    <scope>NUCLEOTIDE SEQUENCE</scope>
    <source>
        <tissue evidence="2">Shoot tissue taken approximately 20 cm above the soil surface</tissue>
    </source>
</reference>
<name>A0A0A8Z6D8_ARUDO</name>
<keyword evidence="1" id="KW-0472">Membrane</keyword>
<sequence length="67" mass="6796">MVGHESIHGPGSVQSVRVGSISLESTGWVGGVAAAVLNLQLLVLGLCGRSVELECRTTVPCGFCSVA</sequence>
<dbReference type="AlphaFoldDB" id="A0A0A8Z6D8"/>
<protein>
    <submittedName>
        <fullName evidence="2">Uncharacterized protein</fullName>
    </submittedName>
</protein>
<reference evidence="2" key="1">
    <citation type="submission" date="2014-09" db="EMBL/GenBank/DDBJ databases">
        <authorList>
            <person name="Magalhaes I.L.F."/>
            <person name="Oliveira U."/>
            <person name="Santos F.R."/>
            <person name="Vidigal T.H.D.A."/>
            <person name="Brescovit A.D."/>
            <person name="Santos A.J."/>
        </authorList>
    </citation>
    <scope>NUCLEOTIDE SEQUENCE</scope>
    <source>
        <tissue evidence="2">Shoot tissue taken approximately 20 cm above the soil surface</tissue>
    </source>
</reference>
<evidence type="ECO:0000256" key="1">
    <source>
        <dbReference type="SAM" id="Phobius"/>
    </source>
</evidence>
<accession>A0A0A8Z6D8</accession>